<protein>
    <submittedName>
        <fullName evidence="1">Uncharacterized protein</fullName>
    </submittedName>
</protein>
<dbReference type="EMBL" id="CM020619">
    <property type="protein sequence ID" value="KAK1866420.1"/>
    <property type="molecule type" value="Genomic_DNA"/>
</dbReference>
<dbReference type="Proteomes" id="UP000798662">
    <property type="component" value="Chromosome 2"/>
</dbReference>
<organism evidence="1 2">
    <name type="scientific">Pyropia yezoensis</name>
    <name type="common">Susabi-nori</name>
    <name type="synonym">Porphyra yezoensis</name>
    <dbReference type="NCBI Taxonomy" id="2788"/>
    <lineage>
        <taxon>Eukaryota</taxon>
        <taxon>Rhodophyta</taxon>
        <taxon>Bangiophyceae</taxon>
        <taxon>Bangiales</taxon>
        <taxon>Bangiaceae</taxon>
        <taxon>Pyropia</taxon>
    </lineage>
</organism>
<evidence type="ECO:0000313" key="2">
    <source>
        <dbReference type="Proteomes" id="UP000798662"/>
    </source>
</evidence>
<keyword evidence="2" id="KW-1185">Reference proteome</keyword>
<comment type="caution">
    <text evidence="1">The sequence shown here is derived from an EMBL/GenBank/DDBJ whole genome shotgun (WGS) entry which is preliminary data.</text>
</comment>
<gene>
    <name evidence="1" type="ORF">I4F81_008940</name>
</gene>
<reference evidence="1" key="1">
    <citation type="submission" date="2019-11" db="EMBL/GenBank/DDBJ databases">
        <title>Nori genome reveals adaptations in red seaweeds to the harsh intertidal environment.</title>
        <authorList>
            <person name="Wang D."/>
            <person name="Mao Y."/>
        </authorList>
    </citation>
    <scope>NUCLEOTIDE SEQUENCE</scope>
    <source>
        <tissue evidence="1">Gametophyte</tissue>
    </source>
</reference>
<sequence length="862" mass="89807">MLRMAASRRPGAAFVACATAARPPSGAATVWAVAPSSAAATTAAAAAARHSPSVSVAAATRRVGGCRRVSGIGGGGGAWRASPAGGFAPATTALPSRRPRRRGATSLPAPQSVSMLAATGADGDGDGDGDGTPPLPDDGTVRGPRDPAAAAAAAAVAAGKPVLRIADVPHWEALYDVIVVGAGHAGCEAAISASRRGARTLLLTLNMDRVAWQPCNPAVGGPAKSTLVHEVDALGGLIGRLADRTYLQRRVLNRSKGPAVWALRAQTDKREYSVAMRAVLDEASSGAGSTLDVREGMVDDLVLDANDGVAGVTTHFGGAFRAPAVVLTTGTFLGGTIWVGAKSLPAGRAGEMASFGLTETLGALGFETGRLKTGTPARVDSRSVDYSVMVPQPSDEDDHWFSFDSTEWVRRPTVPCHLTRTTTATHDLIRENLHLTPKYGGFMTSAGPRYCPSVEDKVVRFAGRESHQIFLEPEGRTIHELYVQGFSTAMPEHVQLAMLHSLPGMEACKMVRPAYSVDYDYLPATQLSRTLMTKTVAGLFLAGQVCGTTGYEEAAAQGWVAGVNASLHSASAPLLTLPRESSFIGTMLDDLTTKDLREPYRVLTSRSEYRLLLRADNADARLTPLGRSLGLVDDRLWGAYNAKQGRIAAEVARLGVTHVGPDSATGRLVADRTGAPLRSGASLLDVLRRPGMHYGDLEGLGLTSVPAAPAAAAAAAPPAKTPALATAYEKERVETEIKYAGYITRQAEDVARVTAQAGLLLPASLDYAAIPGLRTEAREKLGRVRPETLGQAGRMAGVNPADVAVLLVHVERERRQEGQAARSAAKHADRVAAQTARAVAAAARAAAAPSEQAAPVAARGGD</sequence>
<evidence type="ECO:0000313" key="1">
    <source>
        <dbReference type="EMBL" id="KAK1866420.1"/>
    </source>
</evidence>
<proteinExistence type="predicted"/>
<name>A0ACC3C8W2_PYRYE</name>
<accession>A0ACC3C8W2</accession>